<feature type="binding site" evidence="3">
    <location>
        <position position="278"/>
    </location>
    <ligand>
        <name>substrate</name>
    </ligand>
</feature>
<dbReference type="PANTHER" id="PTHR11647">
    <property type="entry name" value="HYDRANTOINASE/DIHYDROPYRIMIDINASE FAMILY MEMBER"/>
    <property type="match status" value="1"/>
</dbReference>
<comment type="subcellular location">
    <subcellularLocation>
        <location evidence="1">Cytoplasm</location>
    </subcellularLocation>
</comment>
<keyword evidence="1" id="KW-0378">Hydrolase</keyword>
<dbReference type="EC" id="3.4.19.-" evidence="1"/>
<comment type="PTM">
    <text evidence="1">Carboxylation allows a single lysine to coordinate two zinc ions.</text>
</comment>
<dbReference type="InterPro" id="IPR032466">
    <property type="entry name" value="Metal_Hydrolase"/>
</dbReference>
<feature type="binding site" evidence="4">
    <location>
        <position position="59"/>
    </location>
    <ligand>
        <name>Zn(2+)</name>
        <dbReference type="ChEBI" id="CHEBI:29105"/>
        <label>1</label>
        <note>catalytic</note>
    </ligand>
</feature>
<dbReference type="AlphaFoldDB" id="A0A1Y5MMM4"/>
<dbReference type="PIRSF" id="PIRSF001238">
    <property type="entry name" value="IadA"/>
    <property type="match status" value="1"/>
</dbReference>
<evidence type="ECO:0000256" key="1">
    <source>
        <dbReference type="PIRNR" id="PIRNR001238"/>
    </source>
</evidence>
<proteinExistence type="inferred from homology"/>
<reference evidence="7 8" key="1">
    <citation type="submission" date="2017-04" db="EMBL/GenBank/DDBJ databases">
        <title>Complete genome of Campylobacter concisus ATCC 33237T and draft genomes for an additional eight well characterized C. concisus strains.</title>
        <authorList>
            <person name="Cornelius A.J."/>
            <person name="Miller W.G."/>
            <person name="Lastovica A.J."/>
            <person name="On S.L."/>
            <person name="French N.P."/>
            <person name="Vandenberg O."/>
            <person name="Biggs P.J."/>
        </authorList>
    </citation>
    <scope>NUCLEOTIDE SEQUENCE [LARGE SCALE GENOMIC DNA]</scope>
    <source>
        <strain evidence="7 8">CCUG 19995</strain>
    </source>
</reference>
<dbReference type="InterPro" id="IPR011059">
    <property type="entry name" value="Metal-dep_hydrolase_composite"/>
</dbReference>
<dbReference type="GO" id="GO:0005737">
    <property type="term" value="C:cytoplasm"/>
    <property type="evidence" value="ECO:0007669"/>
    <property type="project" value="UniProtKB-SubCell"/>
</dbReference>
<organism evidence="7 8">
    <name type="scientific">Campylobacter concisus</name>
    <dbReference type="NCBI Taxonomy" id="199"/>
    <lineage>
        <taxon>Bacteria</taxon>
        <taxon>Pseudomonadati</taxon>
        <taxon>Campylobacterota</taxon>
        <taxon>Epsilonproteobacteria</taxon>
        <taxon>Campylobacterales</taxon>
        <taxon>Campylobacteraceae</taxon>
        <taxon>Campylobacter</taxon>
    </lineage>
</organism>
<evidence type="ECO:0000256" key="3">
    <source>
        <dbReference type="PIRSR" id="PIRSR001238-2"/>
    </source>
</evidence>
<name>A0A1Y5MMM4_9BACT</name>
<feature type="binding site" evidence="4">
    <location>
        <position position="192"/>
    </location>
    <ligand>
        <name>Zn(2+)</name>
        <dbReference type="ChEBI" id="CHEBI:29105"/>
        <label>2</label>
        <note>catalytic</note>
    </ligand>
</feature>
<dbReference type="SUPFAM" id="SSF51338">
    <property type="entry name" value="Composite domain of metallo-dependent hydrolases"/>
    <property type="match status" value="1"/>
</dbReference>
<feature type="binding site" evidence="3">
    <location>
        <position position="128"/>
    </location>
    <ligand>
        <name>substrate</name>
    </ligand>
</feature>
<keyword evidence="1" id="KW-0482">Metalloprotease</keyword>
<dbReference type="Gene3D" id="3.20.20.140">
    <property type="entry name" value="Metal-dependent hydrolases"/>
    <property type="match status" value="1"/>
</dbReference>
<feature type="active site" description="Proton acceptor" evidence="2">
    <location>
        <position position="274"/>
    </location>
</feature>
<comment type="PTM">
    <text evidence="5">Carbamylation allows a single lysine to coordinate two zinc ions.</text>
</comment>
<dbReference type="EMBL" id="NDYN01000009">
    <property type="protein sequence ID" value="OUT06955.1"/>
    <property type="molecule type" value="Genomic_DNA"/>
</dbReference>
<dbReference type="Pfam" id="PF01979">
    <property type="entry name" value="Amidohydro_1"/>
    <property type="match status" value="1"/>
</dbReference>
<comment type="cofactor">
    <cofactor evidence="1 4">
        <name>Zn(2+)</name>
        <dbReference type="ChEBI" id="CHEBI:29105"/>
    </cofactor>
    <text evidence="1 4">Binds 2 Zn(2+) ions per subunit.</text>
</comment>
<evidence type="ECO:0000256" key="4">
    <source>
        <dbReference type="PIRSR" id="PIRSR001238-3"/>
    </source>
</evidence>
<dbReference type="PANTHER" id="PTHR11647:SF1">
    <property type="entry name" value="COLLAPSIN RESPONSE MEDIATOR PROTEIN"/>
    <property type="match status" value="1"/>
</dbReference>
<dbReference type="Proteomes" id="UP000196317">
    <property type="component" value="Unassembled WGS sequence"/>
</dbReference>
<feature type="modified residue" description="N6-carboxylysine" evidence="5">
    <location>
        <position position="153"/>
    </location>
</feature>
<feature type="binding site" evidence="3">
    <location>
        <begin position="66"/>
        <end position="68"/>
    </location>
    <ligand>
        <name>substrate</name>
    </ligand>
</feature>
<dbReference type="GO" id="GO:0046872">
    <property type="term" value="F:metal ion binding"/>
    <property type="evidence" value="ECO:0007669"/>
    <property type="project" value="UniProtKB-KW"/>
</dbReference>
<feature type="binding site" evidence="3">
    <location>
        <position position="97"/>
    </location>
    <ligand>
        <name>substrate</name>
    </ligand>
</feature>
<feature type="binding site" evidence="4">
    <location>
        <position position="221"/>
    </location>
    <ligand>
        <name>Zn(2+)</name>
        <dbReference type="ChEBI" id="CHEBI:29105"/>
        <label>2</label>
        <note>catalytic</note>
    </ligand>
</feature>
<keyword evidence="1 4" id="KW-0862">Zinc</keyword>
<dbReference type="SUPFAM" id="SSF51556">
    <property type="entry name" value="Metallo-dependent hydrolases"/>
    <property type="match status" value="1"/>
</dbReference>
<dbReference type="GO" id="GO:0008237">
    <property type="term" value="F:metallopeptidase activity"/>
    <property type="evidence" value="ECO:0007669"/>
    <property type="project" value="UniProtKB-KW"/>
</dbReference>
<dbReference type="Gene3D" id="2.30.40.10">
    <property type="entry name" value="Urease, subunit C, domain 1"/>
    <property type="match status" value="1"/>
</dbReference>
<dbReference type="GO" id="GO:0006508">
    <property type="term" value="P:proteolysis"/>
    <property type="evidence" value="ECO:0007669"/>
    <property type="project" value="UniProtKB-KW"/>
</dbReference>
<accession>A0A1Y5MMM4</accession>
<feature type="binding site" description="via carbamate group" evidence="4">
    <location>
        <position position="153"/>
    </location>
    <ligand>
        <name>Zn(2+)</name>
        <dbReference type="ChEBI" id="CHEBI:29105"/>
        <label>1</label>
        <note>catalytic</note>
    </ligand>
</feature>
<dbReference type="InterPro" id="IPR006680">
    <property type="entry name" value="Amidohydro-rel"/>
</dbReference>
<dbReference type="GO" id="GO:0016810">
    <property type="term" value="F:hydrolase activity, acting on carbon-nitrogen (but not peptide) bonds"/>
    <property type="evidence" value="ECO:0007669"/>
    <property type="project" value="InterPro"/>
</dbReference>
<dbReference type="RefSeq" id="WP_087583696.1">
    <property type="nucleotide sequence ID" value="NZ_NDYN01000009.1"/>
</dbReference>
<feature type="binding site" evidence="4">
    <location>
        <position position="274"/>
    </location>
    <ligand>
        <name>Zn(2+)</name>
        <dbReference type="ChEBI" id="CHEBI:29105"/>
        <label>1</label>
        <note>catalytic</note>
    </ligand>
</feature>
<dbReference type="NCBIfam" id="TIGR01975">
    <property type="entry name" value="isoAsp_dipep"/>
    <property type="match status" value="1"/>
</dbReference>
<feature type="binding site" evidence="3">
    <location>
        <position position="160"/>
    </location>
    <ligand>
        <name>substrate</name>
    </ligand>
</feature>
<dbReference type="InterPro" id="IPR010229">
    <property type="entry name" value="Pept_M38_dipep"/>
</dbReference>
<dbReference type="GO" id="GO:0008798">
    <property type="term" value="F:beta-aspartyl-peptidase activity"/>
    <property type="evidence" value="ECO:0007669"/>
    <property type="project" value="InterPro"/>
</dbReference>
<keyword evidence="1 4" id="KW-0479">Metal-binding</keyword>
<evidence type="ECO:0000256" key="5">
    <source>
        <dbReference type="PIRSR" id="PIRSR001238-50"/>
    </source>
</evidence>
<feature type="binding site" evidence="3">
    <location>
        <position position="224"/>
    </location>
    <ligand>
        <name>substrate</name>
    </ligand>
</feature>
<evidence type="ECO:0000256" key="2">
    <source>
        <dbReference type="PIRSR" id="PIRSR001238-1"/>
    </source>
</evidence>
<evidence type="ECO:0000313" key="8">
    <source>
        <dbReference type="Proteomes" id="UP000196317"/>
    </source>
</evidence>
<sequence>MILIKNAKIYSPKFLGTKDIFICNGKIVCIAENIEPNLPNVKVIDASNLVAIPGLIDKHVHITGGGGEGGFKTRVPEIMLSNLIEAGITTAVGLLGTDSTTRSVENLVAKAHALNDEGITCYAHTGAYSSKTPTITGEIEKDIVFVDPIIGTKLAISDHRSSSVSKDELAHIVSAGRVAGMISSKSGHTTLHMGDGKKGLNLIYEVLNEYDMPITLFQPTHVNRNEELFKQSFKFIKDGGYIDFTCMPGLTPLEAVKRIKKENLPTNKITISSDGFGSYSSYDGDGNLLKIGIASVNSLYEEFINFVKDGFGIEEALPYFTTNVARSVALQNKKGEIKENFDADILLIDEKFEIKFVVAKGEILKDDSCFIKKGTYE</sequence>
<comment type="caution">
    <text evidence="7">The sequence shown here is derived from an EMBL/GenBank/DDBJ whole genome shotgun (WGS) entry which is preliminary data.</text>
</comment>
<keyword evidence="1" id="KW-0645">Protease</keyword>
<feature type="domain" description="Amidohydrolase-related" evidence="6">
    <location>
        <begin position="268"/>
        <end position="363"/>
    </location>
</feature>
<gene>
    <name evidence="7" type="ORF">B9N65_09445</name>
</gene>
<dbReference type="InterPro" id="IPR050378">
    <property type="entry name" value="Metallo-dep_Hydrolases_sf"/>
</dbReference>
<evidence type="ECO:0000313" key="7">
    <source>
        <dbReference type="EMBL" id="OUT06955.1"/>
    </source>
</evidence>
<feature type="binding site" description="via carbamate group" evidence="4">
    <location>
        <position position="153"/>
    </location>
    <ligand>
        <name>Zn(2+)</name>
        <dbReference type="ChEBI" id="CHEBI:29105"/>
        <label>2</label>
        <note>catalytic</note>
    </ligand>
</feature>
<evidence type="ECO:0000259" key="6">
    <source>
        <dbReference type="Pfam" id="PF01979"/>
    </source>
</evidence>
<comment type="function">
    <text evidence="1">Catalyzes the hydrolytic cleavage of a subset of L-isoaspartyl (L-beta-aspartyl) dipeptides. Used to degrade proteins damaged by L-isoaspartyl residues formation.</text>
</comment>
<feature type="binding site" evidence="4">
    <location>
        <position position="61"/>
    </location>
    <ligand>
        <name>Zn(2+)</name>
        <dbReference type="ChEBI" id="CHEBI:29105"/>
        <label>1</label>
        <note>catalytic</note>
    </ligand>
</feature>
<protein>
    <recommendedName>
        <fullName evidence="1">Isoaspartyl dipeptidase</fullName>
        <ecNumber evidence="1">3.4.19.-</ecNumber>
    </recommendedName>
</protein>
<comment type="similarity">
    <text evidence="1">Belongs to the peptidase M38 family.</text>
</comment>